<dbReference type="AlphaFoldDB" id="A0A6J7LMG9"/>
<dbReference type="InterPro" id="IPR035093">
    <property type="entry name" value="RelE/ParE_toxin_dom_sf"/>
</dbReference>
<keyword evidence="1" id="KW-1277">Toxin-antitoxin system</keyword>
<gene>
    <name evidence="2" type="ORF">UFOPK3772_03240</name>
</gene>
<dbReference type="Pfam" id="PF05016">
    <property type="entry name" value="ParE_toxin"/>
    <property type="match status" value="1"/>
</dbReference>
<dbReference type="EMBL" id="CAFBNE010000176">
    <property type="protein sequence ID" value="CAB4969546.1"/>
    <property type="molecule type" value="Genomic_DNA"/>
</dbReference>
<dbReference type="Gene3D" id="3.30.2310.20">
    <property type="entry name" value="RelE-like"/>
    <property type="match status" value="1"/>
</dbReference>
<name>A0A6J7LMG9_9ZZZZ</name>
<evidence type="ECO:0000256" key="1">
    <source>
        <dbReference type="ARBA" id="ARBA00022649"/>
    </source>
</evidence>
<organism evidence="2">
    <name type="scientific">freshwater metagenome</name>
    <dbReference type="NCBI Taxonomy" id="449393"/>
    <lineage>
        <taxon>unclassified sequences</taxon>
        <taxon>metagenomes</taxon>
        <taxon>ecological metagenomes</taxon>
    </lineage>
</organism>
<reference evidence="2" key="1">
    <citation type="submission" date="2020-05" db="EMBL/GenBank/DDBJ databases">
        <authorList>
            <person name="Chiriac C."/>
            <person name="Salcher M."/>
            <person name="Ghai R."/>
            <person name="Kavagutti S V."/>
        </authorList>
    </citation>
    <scope>NUCLEOTIDE SEQUENCE</scope>
</reference>
<sequence length="93" mass="10703">MTEPAFEIVLTPPARRAIAEELPESVAAAAIDFITTVLLENPHRVGKPLRNDLAGVWSVRRGTYRVLYRIQENRREVVVLRIDHRRDAYRPLT</sequence>
<dbReference type="PANTHER" id="PTHR35601">
    <property type="entry name" value="TOXIN RELE"/>
    <property type="match status" value="1"/>
</dbReference>
<accession>A0A6J7LMG9</accession>
<evidence type="ECO:0000313" key="2">
    <source>
        <dbReference type="EMBL" id="CAB4969546.1"/>
    </source>
</evidence>
<dbReference type="PANTHER" id="PTHR35601:SF1">
    <property type="entry name" value="TOXIN RELE"/>
    <property type="match status" value="1"/>
</dbReference>
<protein>
    <submittedName>
        <fullName evidence="2">Unannotated protein</fullName>
    </submittedName>
</protein>
<dbReference type="InterPro" id="IPR007712">
    <property type="entry name" value="RelE/ParE_toxin"/>
</dbReference>
<dbReference type="SUPFAM" id="SSF143011">
    <property type="entry name" value="RelE-like"/>
    <property type="match status" value="1"/>
</dbReference>
<proteinExistence type="predicted"/>